<keyword evidence="1" id="KW-0472">Membrane</keyword>
<keyword evidence="1" id="KW-0812">Transmembrane</keyword>
<sequence length="83" mass="8284">MLSAAFWVAALERAVKTAAQSLLSLWLVGDVAFNLLSIDWGTAAGVAAGAAVISLLTSIVSAPVRGDGTPSLVGEGAPRHAAP</sequence>
<dbReference type="Pfam" id="PF16945">
    <property type="entry name" value="Phage_r1t_holin"/>
    <property type="match status" value="1"/>
</dbReference>
<evidence type="ECO:0000256" key="1">
    <source>
        <dbReference type="SAM" id="Phobius"/>
    </source>
</evidence>
<gene>
    <name evidence="2" type="ORF">ACFQE5_22415</name>
</gene>
<dbReference type="Proteomes" id="UP001596302">
    <property type="component" value="Unassembled WGS sequence"/>
</dbReference>
<dbReference type="RefSeq" id="WP_379587850.1">
    <property type="nucleotide sequence ID" value="NZ_JBHSQW010000044.1"/>
</dbReference>
<dbReference type="EMBL" id="JBHSQW010000044">
    <property type="protein sequence ID" value="MFC5996969.1"/>
    <property type="molecule type" value="Genomic_DNA"/>
</dbReference>
<dbReference type="InterPro" id="IPR020109">
    <property type="entry name" value="Holin_r1t"/>
</dbReference>
<proteinExistence type="predicted"/>
<evidence type="ECO:0000313" key="2">
    <source>
        <dbReference type="EMBL" id="MFC5996969.1"/>
    </source>
</evidence>
<comment type="caution">
    <text evidence="2">The sequence shown here is derived from an EMBL/GenBank/DDBJ whole genome shotgun (WGS) entry which is preliminary data.</text>
</comment>
<accession>A0ABW1J8V4</accession>
<evidence type="ECO:0000313" key="3">
    <source>
        <dbReference type="Proteomes" id="UP001596302"/>
    </source>
</evidence>
<keyword evidence="3" id="KW-1185">Reference proteome</keyword>
<reference evidence="3" key="1">
    <citation type="journal article" date="2019" name="Int. J. Syst. Evol. Microbiol.">
        <title>The Global Catalogue of Microorganisms (GCM) 10K type strain sequencing project: providing services to taxonomists for standard genome sequencing and annotation.</title>
        <authorList>
            <consortium name="The Broad Institute Genomics Platform"/>
            <consortium name="The Broad Institute Genome Sequencing Center for Infectious Disease"/>
            <person name="Wu L."/>
            <person name="Ma J."/>
        </authorList>
    </citation>
    <scope>NUCLEOTIDE SEQUENCE [LARGE SCALE GENOMIC DNA]</scope>
    <source>
        <strain evidence="3">CCM 8391</strain>
    </source>
</reference>
<organism evidence="2 3">
    <name type="scientific">Pseudonocardia hispaniensis</name>
    <dbReference type="NCBI Taxonomy" id="904933"/>
    <lineage>
        <taxon>Bacteria</taxon>
        <taxon>Bacillati</taxon>
        <taxon>Actinomycetota</taxon>
        <taxon>Actinomycetes</taxon>
        <taxon>Pseudonocardiales</taxon>
        <taxon>Pseudonocardiaceae</taxon>
        <taxon>Pseudonocardia</taxon>
    </lineage>
</organism>
<protein>
    <submittedName>
        <fullName evidence="2">Holin</fullName>
    </submittedName>
</protein>
<name>A0ABW1J8V4_9PSEU</name>
<feature type="transmembrane region" description="Helical" evidence="1">
    <location>
        <begin position="43"/>
        <end position="62"/>
    </location>
</feature>
<keyword evidence="1" id="KW-1133">Transmembrane helix</keyword>